<keyword evidence="4 7" id="KW-0812">Transmembrane</keyword>
<dbReference type="PANTHER" id="PTHR33452">
    <property type="entry name" value="OXIDOREDUCTASE CATD-RELATED"/>
    <property type="match status" value="1"/>
</dbReference>
<evidence type="ECO:0000256" key="3">
    <source>
        <dbReference type="ARBA" id="ARBA00022475"/>
    </source>
</evidence>
<dbReference type="InterPro" id="IPR032808">
    <property type="entry name" value="DoxX"/>
</dbReference>
<organism evidence="8 9">
    <name type="scientific">Methylophilus rhizosphaerae</name>
    <dbReference type="NCBI Taxonomy" id="492660"/>
    <lineage>
        <taxon>Bacteria</taxon>
        <taxon>Pseudomonadati</taxon>
        <taxon>Pseudomonadota</taxon>
        <taxon>Betaproteobacteria</taxon>
        <taxon>Nitrosomonadales</taxon>
        <taxon>Methylophilaceae</taxon>
        <taxon>Methylophilus</taxon>
    </lineage>
</organism>
<accession>A0A1G9CE11</accession>
<feature type="transmembrane region" description="Helical" evidence="7">
    <location>
        <begin position="48"/>
        <end position="66"/>
    </location>
</feature>
<sequence>MSSLQSAASAVGRVLLAHIFIISGLSKVANPAGTIGYIQSVGAPLPEVVYAIAVFVEVVLGIALLIGFKARLAAAGIALFTVAAAFLFHTNFADQMQQIMFLKNLTIAGGLLMVVAFGAGAYSLDNRRR</sequence>
<dbReference type="Pfam" id="PF07681">
    <property type="entry name" value="DoxX"/>
    <property type="match status" value="1"/>
</dbReference>
<dbReference type="InterPro" id="IPR051907">
    <property type="entry name" value="DoxX-like_oxidoreductase"/>
</dbReference>
<evidence type="ECO:0000256" key="4">
    <source>
        <dbReference type="ARBA" id="ARBA00022692"/>
    </source>
</evidence>
<feature type="transmembrane region" description="Helical" evidence="7">
    <location>
        <begin position="73"/>
        <end position="93"/>
    </location>
</feature>
<name>A0A1G9CE11_9PROT</name>
<comment type="subcellular location">
    <subcellularLocation>
        <location evidence="1">Cell membrane</location>
        <topology evidence="1">Multi-pass membrane protein</topology>
    </subcellularLocation>
</comment>
<keyword evidence="3" id="KW-1003">Cell membrane</keyword>
<evidence type="ECO:0000256" key="2">
    <source>
        <dbReference type="ARBA" id="ARBA00006679"/>
    </source>
</evidence>
<evidence type="ECO:0000313" key="8">
    <source>
        <dbReference type="EMBL" id="SDK49685.1"/>
    </source>
</evidence>
<evidence type="ECO:0000256" key="6">
    <source>
        <dbReference type="ARBA" id="ARBA00023136"/>
    </source>
</evidence>
<reference evidence="9" key="1">
    <citation type="submission" date="2016-10" db="EMBL/GenBank/DDBJ databases">
        <authorList>
            <person name="Varghese N."/>
            <person name="Submissions S."/>
        </authorList>
    </citation>
    <scope>NUCLEOTIDE SEQUENCE [LARGE SCALE GENOMIC DNA]</scope>
    <source>
        <strain evidence="9">CBMB127</strain>
    </source>
</reference>
<evidence type="ECO:0000313" key="9">
    <source>
        <dbReference type="Proteomes" id="UP000198629"/>
    </source>
</evidence>
<keyword evidence="9" id="KW-1185">Reference proteome</keyword>
<dbReference type="PANTHER" id="PTHR33452:SF1">
    <property type="entry name" value="INNER MEMBRANE PROTEIN YPHA-RELATED"/>
    <property type="match status" value="1"/>
</dbReference>
<dbReference type="RefSeq" id="WP_091471452.1">
    <property type="nucleotide sequence ID" value="NZ_FNFX01000003.1"/>
</dbReference>
<proteinExistence type="inferred from homology"/>
<dbReference type="EMBL" id="FNFX01000003">
    <property type="protein sequence ID" value="SDK49685.1"/>
    <property type="molecule type" value="Genomic_DNA"/>
</dbReference>
<keyword evidence="6 7" id="KW-0472">Membrane</keyword>
<comment type="similarity">
    <text evidence="2">Belongs to the DoxX family.</text>
</comment>
<dbReference type="Proteomes" id="UP000198629">
    <property type="component" value="Unassembled WGS sequence"/>
</dbReference>
<evidence type="ECO:0000256" key="7">
    <source>
        <dbReference type="SAM" id="Phobius"/>
    </source>
</evidence>
<feature type="transmembrane region" description="Helical" evidence="7">
    <location>
        <begin position="7"/>
        <end position="28"/>
    </location>
</feature>
<gene>
    <name evidence="8" type="ORF">SAMN05192566_1400</name>
</gene>
<feature type="transmembrane region" description="Helical" evidence="7">
    <location>
        <begin position="105"/>
        <end position="124"/>
    </location>
</feature>
<evidence type="ECO:0000256" key="1">
    <source>
        <dbReference type="ARBA" id="ARBA00004651"/>
    </source>
</evidence>
<dbReference type="STRING" id="492660.SAMN05192566_1400"/>
<dbReference type="AlphaFoldDB" id="A0A1G9CE11"/>
<dbReference type="GO" id="GO:0005886">
    <property type="term" value="C:plasma membrane"/>
    <property type="evidence" value="ECO:0007669"/>
    <property type="project" value="UniProtKB-SubCell"/>
</dbReference>
<keyword evidence="5 7" id="KW-1133">Transmembrane helix</keyword>
<evidence type="ECO:0000256" key="5">
    <source>
        <dbReference type="ARBA" id="ARBA00022989"/>
    </source>
</evidence>
<dbReference type="OrthoDB" id="9792760at2"/>
<protein>
    <submittedName>
        <fullName evidence="8">Putative oxidoreductase</fullName>
    </submittedName>
</protein>